<dbReference type="AlphaFoldDB" id="A0A1J4T928"/>
<evidence type="ECO:0000256" key="2">
    <source>
        <dbReference type="ARBA" id="ARBA00005464"/>
    </source>
</evidence>
<dbReference type="PANTHER" id="PTHR30560:SF3">
    <property type="entry name" value="TRIGGER FACTOR-LIKE PROTEIN TIG, CHLOROPLASTIC"/>
    <property type="match status" value="1"/>
</dbReference>
<dbReference type="Proteomes" id="UP000183192">
    <property type="component" value="Unassembled WGS sequence"/>
</dbReference>
<keyword evidence="6 9" id="KW-0143">Chaperone</keyword>
<dbReference type="STRING" id="1805146.AUJ27_01630"/>
<dbReference type="Pfam" id="PF00254">
    <property type="entry name" value="FKBP_C"/>
    <property type="match status" value="1"/>
</dbReference>
<dbReference type="Pfam" id="PF05698">
    <property type="entry name" value="Trigger_C"/>
    <property type="match status" value="1"/>
</dbReference>
<keyword evidence="7 9" id="KW-0413">Isomerase</keyword>
<evidence type="ECO:0000256" key="7">
    <source>
        <dbReference type="ARBA" id="ARBA00023235"/>
    </source>
</evidence>
<feature type="coiled-coil region" evidence="10">
    <location>
        <begin position="261"/>
        <end position="292"/>
    </location>
</feature>
<dbReference type="PIRSF" id="PIRSF003095">
    <property type="entry name" value="Trigger_factor"/>
    <property type="match status" value="1"/>
</dbReference>
<dbReference type="Pfam" id="PF05697">
    <property type="entry name" value="Trigger_N"/>
    <property type="match status" value="1"/>
</dbReference>
<evidence type="ECO:0000313" key="15">
    <source>
        <dbReference type="Proteomes" id="UP000183192"/>
    </source>
</evidence>
<keyword evidence="9" id="KW-0963">Cytoplasm</keyword>
<dbReference type="Gene3D" id="3.30.70.1050">
    <property type="entry name" value="Trigger factor ribosome-binding domain"/>
    <property type="match status" value="1"/>
</dbReference>
<dbReference type="GO" id="GO:0005737">
    <property type="term" value="C:cytoplasm"/>
    <property type="evidence" value="ECO:0007669"/>
    <property type="project" value="UniProtKB-SubCell"/>
</dbReference>
<keyword evidence="9" id="KW-0131">Cell cycle</keyword>
<evidence type="ECO:0000256" key="3">
    <source>
        <dbReference type="ARBA" id="ARBA00013194"/>
    </source>
</evidence>
<comment type="catalytic activity">
    <reaction evidence="1 9">
        <text>[protein]-peptidylproline (omega=180) = [protein]-peptidylproline (omega=0)</text>
        <dbReference type="Rhea" id="RHEA:16237"/>
        <dbReference type="Rhea" id="RHEA-COMP:10747"/>
        <dbReference type="Rhea" id="RHEA-COMP:10748"/>
        <dbReference type="ChEBI" id="CHEBI:83833"/>
        <dbReference type="ChEBI" id="CHEBI:83834"/>
        <dbReference type="EC" id="5.2.1.8"/>
    </reaction>
</comment>
<dbReference type="InterPro" id="IPR027304">
    <property type="entry name" value="Trigger_fact/SurA_dom_sf"/>
</dbReference>
<dbReference type="EC" id="5.2.1.8" evidence="3 9"/>
<comment type="domain">
    <text evidence="9">Consists of 3 domains; the N-terminus binds the ribosome, the middle domain has PPIase activity, while the C-terminus has intrinsic chaperone activity on its own.</text>
</comment>
<dbReference type="InterPro" id="IPR008881">
    <property type="entry name" value="Trigger_fac_ribosome-bd_bac"/>
</dbReference>
<dbReference type="InterPro" id="IPR036611">
    <property type="entry name" value="Trigger_fac_ribosome-bd_sf"/>
</dbReference>
<dbReference type="PANTHER" id="PTHR30560">
    <property type="entry name" value="TRIGGER FACTOR CHAPERONE AND PEPTIDYL-PROLYL CIS/TRANS ISOMERASE"/>
    <property type="match status" value="1"/>
</dbReference>
<comment type="function">
    <text evidence="9">Involved in protein export. Acts as a chaperone by maintaining the newly synthesized protein in an open conformation. Functions as a peptidyl-prolyl cis-trans isomerase.</text>
</comment>
<sequence length="429" mass="48898">MKVEKKDLGKSQMELTVELTVDEFKPYIVKGAEKVSQEIKINGFRPGKIPYAVLKDKIGEMSLLEEGARIAINKTVDKAIMDNMGGRVPVGQPEVNITKLAPGNPLEYKVVMAILPEVKLGNYKNLKIKKNEIKADDKEADKAIDYLLESRVKEAIVGREAKEGDKVIISVEMFLDNVPIDGGQKNDMPIVLGKDYIVPGFDKQLLKSKKGETREFKLPYPKDFHMANLAGKMVEFKVKIKEVYERQMPKADDEFAKQFGLNNMEELKNNIKKSLAEEKRQKEGERQEIELITKIIDKSDFGDIPEVLINNEAETMVYELKHGIEHQGGKFADYLSSIKKTEEQLKLDMAPNAVKRVKSALIIRAIGDKEKIEAGEKDIDREVEKLLKQYQGYEKVTARVKDPEYRAYLHNTLTSRKVVEKLKEWNVEK</sequence>
<evidence type="ECO:0000256" key="8">
    <source>
        <dbReference type="ARBA" id="ARBA00029986"/>
    </source>
</evidence>
<dbReference type="GO" id="GO:0051083">
    <property type="term" value="P:'de novo' cotranslational protein folding"/>
    <property type="evidence" value="ECO:0007669"/>
    <property type="project" value="TreeGrafter"/>
</dbReference>
<evidence type="ECO:0000259" key="12">
    <source>
        <dbReference type="Pfam" id="PF05697"/>
    </source>
</evidence>
<reference evidence="14 15" key="1">
    <citation type="journal article" date="2016" name="Environ. Microbiol.">
        <title>Genomic resolution of a cold subsurface aquifer community provides metabolic insights for novel microbes adapted to high CO concentrations.</title>
        <authorList>
            <person name="Probst A.J."/>
            <person name="Castelle C.J."/>
            <person name="Singh A."/>
            <person name="Brown C.T."/>
            <person name="Anantharaman K."/>
            <person name="Sharon I."/>
            <person name="Hug L.A."/>
            <person name="Burstein D."/>
            <person name="Emerson J.B."/>
            <person name="Thomas B.C."/>
            <person name="Banfield J.F."/>
        </authorList>
    </citation>
    <scope>NUCLEOTIDE SEQUENCE [LARGE SCALE GENOMIC DNA]</scope>
    <source>
        <strain evidence="14">CG1_02_37_44</strain>
    </source>
</reference>
<comment type="subcellular location">
    <subcellularLocation>
        <location evidence="9">Cytoplasm</location>
    </subcellularLocation>
    <text evidence="9">About half TF is bound to the ribosome near the polypeptide exit tunnel while the other half is free in the cytoplasm.</text>
</comment>
<keyword evidence="9" id="KW-0132">Cell division</keyword>
<protein>
    <recommendedName>
        <fullName evidence="4 9">Trigger factor</fullName>
        <shortName evidence="9">TF</shortName>
        <ecNumber evidence="3 9">5.2.1.8</ecNumber>
    </recommendedName>
    <alternativeName>
        <fullName evidence="8 9">PPIase</fullName>
    </alternativeName>
</protein>
<keyword evidence="5 9" id="KW-0697">Rotamase</keyword>
<dbReference type="Gene3D" id="1.10.3120.10">
    <property type="entry name" value="Trigger factor, C-terminal domain"/>
    <property type="match status" value="1"/>
</dbReference>
<evidence type="ECO:0000256" key="5">
    <source>
        <dbReference type="ARBA" id="ARBA00023110"/>
    </source>
</evidence>
<dbReference type="GO" id="GO:0044183">
    <property type="term" value="F:protein folding chaperone"/>
    <property type="evidence" value="ECO:0007669"/>
    <property type="project" value="TreeGrafter"/>
</dbReference>
<accession>A0A1J4T928</accession>
<dbReference type="GO" id="GO:0043335">
    <property type="term" value="P:protein unfolding"/>
    <property type="evidence" value="ECO:0007669"/>
    <property type="project" value="TreeGrafter"/>
</dbReference>
<dbReference type="EMBL" id="MNUU01000030">
    <property type="protein sequence ID" value="OIO07873.1"/>
    <property type="molecule type" value="Genomic_DNA"/>
</dbReference>
<evidence type="ECO:0000256" key="6">
    <source>
        <dbReference type="ARBA" id="ARBA00023186"/>
    </source>
</evidence>
<dbReference type="NCBIfam" id="TIGR00115">
    <property type="entry name" value="tig"/>
    <property type="match status" value="1"/>
</dbReference>
<organism evidence="14 15">
    <name type="scientific">Candidatus Falkowbacteria bacterium CG1_02_37_44</name>
    <dbReference type="NCBI Taxonomy" id="1805146"/>
    <lineage>
        <taxon>Bacteria</taxon>
        <taxon>Candidatus Falkowiibacteriota</taxon>
    </lineage>
</organism>
<dbReference type="InterPro" id="IPR008880">
    <property type="entry name" value="Trigger_fac_C"/>
</dbReference>
<comment type="caution">
    <text evidence="14">The sequence shown here is derived from an EMBL/GenBank/DDBJ whole genome shotgun (WGS) entry which is preliminary data.</text>
</comment>
<dbReference type="SUPFAM" id="SSF109998">
    <property type="entry name" value="Triger factor/SurA peptide-binding domain-like"/>
    <property type="match status" value="1"/>
</dbReference>
<name>A0A1J4T928_9BACT</name>
<dbReference type="GO" id="GO:0003755">
    <property type="term" value="F:peptidyl-prolyl cis-trans isomerase activity"/>
    <property type="evidence" value="ECO:0007669"/>
    <property type="project" value="UniProtKB-UniRule"/>
</dbReference>
<gene>
    <name evidence="9" type="primary">tig</name>
    <name evidence="14" type="ORF">AUJ27_01630</name>
</gene>
<dbReference type="HAMAP" id="MF_00303">
    <property type="entry name" value="Trigger_factor_Tig"/>
    <property type="match status" value="1"/>
</dbReference>
<dbReference type="GO" id="GO:0015031">
    <property type="term" value="P:protein transport"/>
    <property type="evidence" value="ECO:0007669"/>
    <property type="project" value="UniProtKB-UniRule"/>
</dbReference>
<dbReference type="GO" id="GO:0051301">
    <property type="term" value="P:cell division"/>
    <property type="evidence" value="ECO:0007669"/>
    <property type="project" value="UniProtKB-KW"/>
</dbReference>
<dbReference type="InterPro" id="IPR005215">
    <property type="entry name" value="Trig_fac"/>
</dbReference>
<evidence type="ECO:0000259" key="11">
    <source>
        <dbReference type="Pfam" id="PF00254"/>
    </source>
</evidence>
<feature type="domain" description="Trigger factor ribosome-binding bacterial" evidence="12">
    <location>
        <begin position="1"/>
        <end position="145"/>
    </location>
</feature>
<keyword evidence="10" id="KW-0175">Coiled coil</keyword>
<evidence type="ECO:0000313" key="14">
    <source>
        <dbReference type="EMBL" id="OIO07873.1"/>
    </source>
</evidence>
<comment type="similarity">
    <text evidence="2 9">Belongs to the FKBP-type PPIase family. Tig subfamily.</text>
</comment>
<dbReference type="SUPFAM" id="SSF102735">
    <property type="entry name" value="Trigger factor ribosome-binding domain"/>
    <property type="match status" value="1"/>
</dbReference>
<evidence type="ECO:0000256" key="10">
    <source>
        <dbReference type="SAM" id="Coils"/>
    </source>
</evidence>
<dbReference type="Gene3D" id="3.10.50.40">
    <property type="match status" value="1"/>
</dbReference>
<feature type="domain" description="Trigger factor C-terminal" evidence="13">
    <location>
        <begin position="264"/>
        <end position="424"/>
    </location>
</feature>
<dbReference type="SUPFAM" id="SSF54534">
    <property type="entry name" value="FKBP-like"/>
    <property type="match status" value="1"/>
</dbReference>
<evidence type="ECO:0000256" key="1">
    <source>
        <dbReference type="ARBA" id="ARBA00000971"/>
    </source>
</evidence>
<feature type="domain" description="PPIase FKBP-type" evidence="11">
    <location>
        <begin position="159"/>
        <end position="240"/>
    </location>
</feature>
<evidence type="ECO:0000256" key="9">
    <source>
        <dbReference type="HAMAP-Rule" id="MF_00303"/>
    </source>
</evidence>
<dbReference type="InterPro" id="IPR046357">
    <property type="entry name" value="PPIase_dom_sf"/>
</dbReference>
<dbReference type="InterPro" id="IPR037041">
    <property type="entry name" value="Trigger_fac_C_sf"/>
</dbReference>
<evidence type="ECO:0000259" key="13">
    <source>
        <dbReference type="Pfam" id="PF05698"/>
    </source>
</evidence>
<dbReference type="GO" id="GO:0043022">
    <property type="term" value="F:ribosome binding"/>
    <property type="evidence" value="ECO:0007669"/>
    <property type="project" value="TreeGrafter"/>
</dbReference>
<dbReference type="InterPro" id="IPR001179">
    <property type="entry name" value="PPIase_FKBP_dom"/>
</dbReference>
<proteinExistence type="inferred from homology"/>
<evidence type="ECO:0000256" key="4">
    <source>
        <dbReference type="ARBA" id="ARBA00016902"/>
    </source>
</evidence>